<comment type="function">
    <text evidence="7">F(1)F(0) ATP synthase produces ATP from ADP in the presence of a proton or sodium gradient. F-type ATPases consist of two structural domains, F(1) containing the extramembraneous catalytic core and F(0) containing the membrane proton channel, linked together by a central stalk and a peripheral stalk. During catalysis, ATP synthesis in the catalytic domain of F(1) is coupled via a rotary mechanism of the central stalk subunits to proton translocation.</text>
</comment>
<keyword evidence="2 7" id="KW-0813">Transport</keyword>
<evidence type="ECO:0000256" key="2">
    <source>
        <dbReference type="ARBA" id="ARBA00022448"/>
    </source>
</evidence>
<dbReference type="RefSeq" id="WP_006688889.1">
    <property type="nucleotide sequence ID" value="NZ_CAMQQM010000008.1"/>
</dbReference>
<comment type="function">
    <text evidence="7">This protein is part of the stalk that links CF(0) to CF(1). It either transmits conformational changes from CF(0) to CF(1) or is implicated in proton conduction.</text>
</comment>
<dbReference type="PANTHER" id="PTHR11910">
    <property type="entry name" value="ATP SYNTHASE DELTA CHAIN"/>
    <property type="match status" value="1"/>
</dbReference>
<keyword evidence="6 7" id="KW-0066">ATP synthesis</keyword>
<dbReference type="HAMAP" id="MF_01416">
    <property type="entry name" value="ATP_synth_delta_bact"/>
    <property type="match status" value="1"/>
</dbReference>
<gene>
    <name evidence="7 8" type="primary">atpH</name>
    <name evidence="8" type="ORF">CEG42_01180</name>
</gene>
<evidence type="ECO:0000256" key="5">
    <source>
        <dbReference type="ARBA" id="ARBA00023136"/>
    </source>
</evidence>
<keyword evidence="7" id="KW-1003">Cell membrane</keyword>
<sequence>MKSSLKPVEKYAYSIFEIAKEEKKLDLYKHNLETINSIIEEVPAFFEAVGDPARDRNERKQIVIKNLEGEIDIYLISLIDLLIDVKSVKLLKKIVLKALDFVNEALSVKKVLITTAYELTKNQIDRLLQSLKKKYVCEKIEPIVVVDKSIIGGLSINFESQVLDNSLKTKLFNIVKKVN</sequence>
<keyword evidence="4 7" id="KW-0406">Ion transport</keyword>
<comment type="subcellular location">
    <subcellularLocation>
        <location evidence="7">Cell membrane</location>
        <topology evidence="7">Peripheral membrane protein</topology>
    </subcellularLocation>
    <subcellularLocation>
        <location evidence="1">Membrane</location>
    </subcellularLocation>
</comment>
<dbReference type="GO" id="GO:0046933">
    <property type="term" value="F:proton-transporting ATP synthase activity, rotational mechanism"/>
    <property type="evidence" value="ECO:0007669"/>
    <property type="project" value="UniProtKB-UniRule"/>
</dbReference>
<evidence type="ECO:0000313" key="9">
    <source>
        <dbReference type="Proteomes" id="UP000197054"/>
    </source>
</evidence>
<dbReference type="NCBIfam" id="TIGR01145">
    <property type="entry name" value="ATP_synt_delta"/>
    <property type="match status" value="1"/>
</dbReference>
<keyword evidence="7" id="KW-0139">CF(1)</keyword>
<evidence type="ECO:0000256" key="3">
    <source>
        <dbReference type="ARBA" id="ARBA00022781"/>
    </source>
</evidence>
<dbReference type="PRINTS" id="PR00125">
    <property type="entry name" value="ATPASEDELTA"/>
</dbReference>
<dbReference type="InterPro" id="IPR000711">
    <property type="entry name" value="ATPase_OSCP/dsu"/>
</dbReference>
<dbReference type="SMR" id="A0AAC9T246"/>
<dbReference type="Pfam" id="PF00213">
    <property type="entry name" value="OSCP"/>
    <property type="match status" value="1"/>
</dbReference>
<dbReference type="GO" id="GO:0045259">
    <property type="term" value="C:proton-transporting ATP synthase complex"/>
    <property type="evidence" value="ECO:0007669"/>
    <property type="project" value="UniProtKB-KW"/>
</dbReference>
<dbReference type="EMBL" id="CP021991">
    <property type="protein sequence ID" value="ASD29849.1"/>
    <property type="molecule type" value="Genomic_DNA"/>
</dbReference>
<proteinExistence type="inferred from homology"/>
<evidence type="ECO:0000256" key="4">
    <source>
        <dbReference type="ARBA" id="ARBA00023065"/>
    </source>
</evidence>
<dbReference type="OMA" id="NGAVNEW"/>
<dbReference type="AlphaFoldDB" id="A0AAC9T246"/>
<comment type="similarity">
    <text evidence="7">Belongs to the ATPase delta chain family.</text>
</comment>
<reference evidence="8 9" key="1">
    <citation type="submission" date="2017-06" db="EMBL/GenBank/DDBJ databases">
        <title>Genome Sequencing and Comparative Genomics Analysis of Five Ureaplasma Urealyticums with Different Drug Resistance.</title>
        <authorList>
            <person name="Ma L."/>
            <person name="Jia T."/>
        </authorList>
    </citation>
    <scope>NUCLEOTIDE SEQUENCE [LARGE SCALE GENOMIC DNA]</scope>
    <source>
        <strain evidence="9">hebnu uu3</strain>
    </source>
</reference>
<keyword evidence="3 7" id="KW-0375">Hydrogen ion transport</keyword>
<accession>A0AAC9T246</accession>
<dbReference type="GeneID" id="29672294"/>
<evidence type="ECO:0000256" key="1">
    <source>
        <dbReference type="ARBA" id="ARBA00004370"/>
    </source>
</evidence>
<protein>
    <recommendedName>
        <fullName evidence="7">ATP synthase subunit delta</fullName>
    </recommendedName>
    <alternativeName>
        <fullName evidence="7">ATP synthase F(1) sector subunit delta</fullName>
    </alternativeName>
    <alternativeName>
        <fullName evidence="7">F-type ATPase subunit delta</fullName>
        <shortName evidence="7">F-ATPase subunit delta</shortName>
    </alternativeName>
</protein>
<evidence type="ECO:0000256" key="7">
    <source>
        <dbReference type="HAMAP-Rule" id="MF_01416"/>
    </source>
</evidence>
<name>A0AAC9T246_UREPR</name>
<dbReference type="Proteomes" id="UP000197054">
    <property type="component" value="Chromosome"/>
</dbReference>
<dbReference type="InterPro" id="IPR026015">
    <property type="entry name" value="ATP_synth_OSCP/delta_N_sf"/>
</dbReference>
<dbReference type="GO" id="GO:0005886">
    <property type="term" value="C:plasma membrane"/>
    <property type="evidence" value="ECO:0007669"/>
    <property type="project" value="UniProtKB-SubCell"/>
</dbReference>
<evidence type="ECO:0000313" key="8">
    <source>
        <dbReference type="EMBL" id="ASD29849.1"/>
    </source>
</evidence>
<dbReference type="SUPFAM" id="SSF47928">
    <property type="entry name" value="N-terminal domain of the delta subunit of the F1F0-ATP synthase"/>
    <property type="match status" value="1"/>
</dbReference>
<keyword evidence="5 7" id="KW-0472">Membrane</keyword>
<organism evidence="8 9">
    <name type="scientific">Ureaplasma parvum</name>
    <name type="common">Ureaplasma urealyticum biotype 1</name>
    <dbReference type="NCBI Taxonomy" id="134821"/>
    <lineage>
        <taxon>Bacteria</taxon>
        <taxon>Bacillati</taxon>
        <taxon>Mycoplasmatota</taxon>
        <taxon>Mycoplasmoidales</taxon>
        <taxon>Mycoplasmoidaceae</taxon>
        <taxon>Ureaplasma</taxon>
    </lineage>
</organism>
<dbReference type="Gene3D" id="1.10.520.20">
    <property type="entry name" value="N-terminal domain of the delta subunit of the F1F0-ATP synthase"/>
    <property type="match status" value="1"/>
</dbReference>
<evidence type="ECO:0000256" key="6">
    <source>
        <dbReference type="ARBA" id="ARBA00023310"/>
    </source>
</evidence>